<dbReference type="SUPFAM" id="SSF52540">
    <property type="entry name" value="P-loop containing nucleoside triphosphate hydrolases"/>
    <property type="match status" value="1"/>
</dbReference>
<dbReference type="HOGENOM" id="CLU_905541_0_0_5"/>
<dbReference type="KEGG" id="mmr:Mmar10_2477"/>
<dbReference type="Proteomes" id="UP000001964">
    <property type="component" value="Chromosome"/>
</dbReference>
<proteinExistence type="predicted"/>
<dbReference type="AlphaFoldDB" id="Q0ALS8"/>
<dbReference type="Gene3D" id="3.40.50.300">
    <property type="entry name" value="P-loop containing nucleotide triphosphate hydrolases"/>
    <property type="match status" value="1"/>
</dbReference>
<dbReference type="STRING" id="394221.Mmar10_2477"/>
<evidence type="ECO:0000313" key="1">
    <source>
        <dbReference type="EMBL" id="ABI66765.1"/>
    </source>
</evidence>
<evidence type="ECO:0008006" key="3">
    <source>
        <dbReference type="Google" id="ProtNLM"/>
    </source>
</evidence>
<gene>
    <name evidence="1" type="ordered locus">Mmar10_2477</name>
</gene>
<evidence type="ECO:0000313" key="2">
    <source>
        <dbReference type="Proteomes" id="UP000001964"/>
    </source>
</evidence>
<reference evidence="1 2" key="1">
    <citation type="submission" date="2006-08" db="EMBL/GenBank/DDBJ databases">
        <title>Complete sequence of Maricaulis maris MCS10.</title>
        <authorList>
            <consortium name="US DOE Joint Genome Institute"/>
            <person name="Copeland A."/>
            <person name="Lucas S."/>
            <person name="Lapidus A."/>
            <person name="Barry K."/>
            <person name="Detter J.C."/>
            <person name="Glavina del Rio T."/>
            <person name="Hammon N."/>
            <person name="Israni S."/>
            <person name="Dalin E."/>
            <person name="Tice H."/>
            <person name="Pitluck S."/>
            <person name="Saunders E."/>
            <person name="Brettin T."/>
            <person name="Bruce D."/>
            <person name="Han C."/>
            <person name="Tapia R."/>
            <person name="Gilna P."/>
            <person name="Schmutz J."/>
            <person name="Larimer F."/>
            <person name="Land M."/>
            <person name="Hauser L."/>
            <person name="Kyrpides N."/>
            <person name="Mikhailova N."/>
            <person name="Viollier P."/>
            <person name="Stephens C."/>
            <person name="Richardson P."/>
        </authorList>
    </citation>
    <scope>NUCLEOTIDE SEQUENCE [LARGE SCALE GENOMIC DNA]</scope>
    <source>
        <strain evidence="1 2">MCS10</strain>
    </source>
</reference>
<organism evidence="1 2">
    <name type="scientific">Maricaulis maris (strain MCS10)</name>
    <name type="common">Caulobacter maris</name>
    <dbReference type="NCBI Taxonomy" id="394221"/>
    <lineage>
        <taxon>Bacteria</taxon>
        <taxon>Pseudomonadati</taxon>
        <taxon>Pseudomonadota</taxon>
        <taxon>Alphaproteobacteria</taxon>
        <taxon>Maricaulales</taxon>
        <taxon>Maricaulaceae</taxon>
        <taxon>Maricaulis</taxon>
    </lineage>
</organism>
<accession>Q0ALS8</accession>
<dbReference type="EMBL" id="CP000449">
    <property type="protein sequence ID" value="ABI66765.1"/>
    <property type="molecule type" value="Genomic_DNA"/>
</dbReference>
<dbReference type="InterPro" id="IPR027417">
    <property type="entry name" value="P-loop_NTPase"/>
</dbReference>
<protein>
    <recommendedName>
        <fullName evidence="3">Sulfotransferase family protein</fullName>
    </recommendedName>
</protein>
<keyword evidence="2" id="KW-1185">Reference proteome</keyword>
<sequence length="307" mass="35546">MKCLHLHIGSHKTGSTSIQRYFSHFRDYMLRKYGVDYPVNLFPNYPIQHSELRRFALEGDVEGLRDCFSKLAASSSDPDNLQILMSGEDMSALSRKQVNWLVAVARDFFDEINTYLILRDKRAYFLSQIKHQYVYDRKLDVFGFLKTLEFFPNDVVRSWKEAIGEEHVHVIRYDNIKHNLQGEFGRLVTKTQDEFPEPPSRYVNVSIDFMSAMIGEVILKSWGGYQPHKYVGLIREVAQRHPVLPLSRLEAQIGAAFQAHYADDDWPEDLRFKPTGDSHALMSSEELKLLLAFYADLLQSCGTLVEE</sequence>
<name>Q0ALS8_MARMM</name>